<feature type="coiled-coil region" evidence="1">
    <location>
        <begin position="37"/>
        <end position="67"/>
    </location>
</feature>
<reference evidence="4" key="1">
    <citation type="submission" date="2012-09" db="EMBL/GenBank/DDBJ databases">
        <title>Genome sequencing and comparative transcriptomics of race 1 and race 4 of banana pathogen: Fusarium oxysporum f. sp. cubense.</title>
        <authorList>
            <person name="Fang X."/>
            <person name="Huang J."/>
        </authorList>
    </citation>
    <scope>NUCLEOTIDE SEQUENCE [LARGE SCALE GENOMIC DNA]</scope>
    <source>
        <strain evidence="4">race 1</strain>
    </source>
</reference>
<proteinExistence type="predicted"/>
<keyword evidence="1" id="KW-0175">Coiled coil</keyword>
<accession>N4UEN4</accession>
<dbReference type="OMA" id="IWLHRDE"/>
<evidence type="ECO:0000313" key="3">
    <source>
        <dbReference type="EMBL" id="ENH73684.1"/>
    </source>
</evidence>
<reference evidence="4" key="2">
    <citation type="journal article" date="2014" name="PLoS ONE">
        <title>Genome and Transcriptome Analysis of the Fungal Pathogen Fusarium oxysporum f. sp. cubense Causing Banana Vascular Wilt Disease.</title>
        <authorList>
            <person name="Guo L."/>
            <person name="Han L."/>
            <person name="Yang L."/>
            <person name="Zeng H."/>
            <person name="Fan D."/>
            <person name="Zhu Y."/>
            <person name="Feng Y."/>
            <person name="Wang G."/>
            <person name="Peng C."/>
            <person name="Jiang X."/>
            <person name="Zhou D."/>
            <person name="Ni P."/>
            <person name="Liang C."/>
            <person name="Liu L."/>
            <person name="Wang J."/>
            <person name="Mao C."/>
            <person name="Fang X."/>
            <person name="Peng M."/>
            <person name="Huang J."/>
        </authorList>
    </citation>
    <scope>NUCLEOTIDE SEQUENCE [LARGE SCALE GENOMIC DNA]</scope>
    <source>
        <strain evidence="4">race 1</strain>
    </source>
</reference>
<dbReference type="AlphaFoldDB" id="N4UEN4"/>
<keyword evidence="2" id="KW-1133">Transmembrane helix</keyword>
<dbReference type="Proteomes" id="UP000016928">
    <property type="component" value="Unassembled WGS sequence"/>
</dbReference>
<gene>
    <name evidence="3" type="ORF">FOC1_g10000521</name>
</gene>
<evidence type="ECO:0000256" key="1">
    <source>
        <dbReference type="SAM" id="Coils"/>
    </source>
</evidence>
<feature type="transmembrane region" description="Helical" evidence="2">
    <location>
        <begin position="519"/>
        <end position="542"/>
    </location>
</feature>
<organism evidence="3 4">
    <name type="scientific">Fusarium oxysporum f. sp. cubense (strain race 1)</name>
    <name type="common">Panama disease fungus</name>
    <dbReference type="NCBI Taxonomy" id="1229664"/>
    <lineage>
        <taxon>Eukaryota</taxon>
        <taxon>Fungi</taxon>
        <taxon>Dikarya</taxon>
        <taxon>Ascomycota</taxon>
        <taxon>Pezizomycotina</taxon>
        <taxon>Sordariomycetes</taxon>
        <taxon>Hypocreomycetidae</taxon>
        <taxon>Hypocreales</taxon>
        <taxon>Nectriaceae</taxon>
        <taxon>Fusarium</taxon>
        <taxon>Fusarium oxysporum species complex</taxon>
    </lineage>
</organism>
<keyword evidence="2" id="KW-0812">Transmembrane</keyword>
<dbReference type="HOGENOM" id="CLU_496989_0_0_1"/>
<evidence type="ECO:0000313" key="4">
    <source>
        <dbReference type="Proteomes" id="UP000016928"/>
    </source>
</evidence>
<dbReference type="STRING" id="1229664.N4UEN4"/>
<dbReference type="EMBL" id="KB730061">
    <property type="protein sequence ID" value="ENH73684.1"/>
    <property type="molecule type" value="Genomic_DNA"/>
</dbReference>
<keyword evidence="2" id="KW-0472">Membrane</keyword>
<sequence length="548" mass="62500">MSLVDALRGTLGARTVVLPSSNETSLEDDSPDTQKECNKTEEILQVLNEIKAQLEIQNQELAFLRSKSADQQTPELLPRPEDWSDEVLLAWRQSRAWPSSLVSGLDDFRTNNGDDSQRWLEFQWALPQAKDQKFEIEMCEISYDSRGYPHHLEAHDDRNSERYSIAAALDHSPWPGKVCGHVVQISMQSTLVMSMKAIAFALWHLQHVEISSKLSSPETEAVRFIMSFASPWGIIPQIYSVLSRSTVFLRFQVRWMAIATTRPQAGAETYHGIWLHRDEGDVPNRRRRTHDANGSDDNNLYLHEMRCGFAIHSTMFSRLPLYTMVVLWDKDQRLQTSLDLDMLITGNAIPETYCIGCLSGVGFFLSEISRSLKRVSVEWKAFLDLLDRSLSMSSDEYFAVLQILHTCTEWIKGVSSDLENMHVALNHMILTQIAFLERFGTPEEEEMQQELTKAQPHLDSVFAYVIAEHEKQTESILSRIERKMEEIKGLRDGLFNATSVREAARGTSLAESSSLQNRYILVFTIATILYLPMGFVTTLSILPARFRS</sequence>
<evidence type="ECO:0000256" key="2">
    <source>
        <dbReference type="SAM" id="Phobius"/>
    </source>
</evidence>
<protein>
    <submittedName>
        <fullName evidence="3">Uncharacterized protein</fullName>
    </submittedName>
</protein>
<name>N4UEN4_FUSC1</name>
<dbReference type="VEuPathDB" id="FungiDB:FOC1_g10000521"/>